<dbReference type="Pfam" id="PF13181">
    <property type="entry name" value="TPR_8"/>
    <property type="match status" value="1"/>
</dbReference>
<sequence>MAIFTLQFALSHIFMKFFFLFVTIITVLQSDASKEHCDQLISKGIDALFQKKHSVSLELLSKAKTLSEQNNWYEQQFISTNCIGLNYYQMLDYSEALDYYLEAYTIALKHLNSDREMTVLNNIAVVYLKQGKYKESEKHQKRAYDLAIANKDSIGIALYAGNLADLYNLTKQLDKALYYISIARPVAKGDIKRNRALDIAEAKNYLERKDYNKALSLIYPILNKFNSIEENDEKVSSLLILSKIYEHQNKPETAIEYIKQAQKENLNYLNLTDIYNRFSDNYFTSGDYQKALSYKDSILTVKDSLNAIQNQAMYQNSEIKLKLQDSQKELNNEKKLKFYIIGFWIAVLALVIWVFRGYVIKNKQKRLLAERNEQIIALELKNKENYTLLLENQIKEKEINTLLEKEKLKNELENKNRQLAANAIHLAQRNDKIEEYILRMKERPEILKSSLLTKQLDQLKVILTKEDSSDDFLTHFQEINSRFINSLKEKHNDLTLNDIRYISYIYMNLSTKEIASIFNITIEACRKRKERISKKMNLSNSNDLYNYISSI</sequence>
<evidence type="ECO:0000256" key="3">
    <source>
        <dbReference type="ARBA" id="ARBA00022737"/>
    </source>
</evidence>
<dbReference type="Proteomes" id="UP001158050">
    <property type="component" value="Unassembled WGS sequence"/>
</dbReference>
<evidence type="ECO:0000256" key="7">
    <source>
        <dbReference type="SAM" id="Phobius"/>
    </source>
</evidence>
<evidence type="ECO:0000313" key="8">
    <source>
        <dbReference type="EMBL" id="SMP89933.1"/>
    </source>
</evidence>
<evidence type="ECO:0000256" key="2">
    <source>
        <dbReference type="ARBA" id="ARBA00022490"/>
    </source>
</evidence>
<evidence type="ECO:0000256" key="5">
    <source>
        <dbReference type="ARBA" id="ARBA00038253"/>
    </source>
</evidence>
<organism evidence="8 9">
    <name type="scientific">Epilithonimonas pallida</name>
    <dbReference type="NCBI Taxonomy" id="373671"/>
    <lineage>
        <taxon>Bacteria</taxon>
        <taxon>Pseudomonadati</taxon>
        <taxon>Bacteroidota</taxon>
        <taxon>Flavobacteriia</taxon>
        <taxon>Flavobacteriales</taxon>
        <taxon>Weeksellaceae</taxon>
        <taxon>Chryseobacterium group</taxon>
        <taxon>Epilithonimonas</taxon>
    </lineage>
</organism>
<proteinExistence type="inferred from homology"/>
<dbReference type="Gene3D" id="1.10.10.10">
    <property type="entry name" value="Winged helix-like DNA-binding domain superfamily/Winged helix DNA-binding domain"/>
    <property type="match status" value="1"/>
</dbReference>
<dbReference type="InterPro" id="IPR011990">
    <property type="entry name" value="TPR-like_helical_dom_sf"/>
</dbReference>
<comment type="subcellular location">
    <subcellularLocation>
        <location evidence="1">Cytoplasm</location>
    </subcellularLocation>
</comment>
<gene>
    <name evidence="8" type="ORF">SAMN05421679_102135</name>
</gene>
<dbReference type="InterPro" id="IPR036388">
    <property type="entry name" value="WH-like_DNA-bd_sf"/>
</dbReference>
<dbReference type="PANTHER" id="PTHR46630">
    <property type="entry name" value="TETRATRICOPEPTIDE REPEAT PROTEIN 29"/>
    <property type="match status" value="1"/>
</dbReference>
<dbReference type="Gene3D" id="1.25.40.10">
    <property type="entry name" value="Tetratricopeptide repeat domain"/>
    <property type="match status" value="2"/>
</dbReference>
<keyword evidence="2" id="KW-0963">Cytoplasm</keyword>
<feature type="transmembrane region" description="Helical" evidence="7">
    <location>
        <begin position="338"/>
        <end position="359"/>
    </location>
</feature>
<dbReference type="SUPFAM" id="SSF48452">
    <property type="entry name" value="TPR-like"/>
    <property type="match status" value="2"/>
</dbReference>
<keyword evidence="4" id="KW-0802">TPR repeat</keyword>
<protein>
    <submittedName>
        <fullName evidence="8">Tetratricopeptide repeat-containing protein</fullName>
    </submittedName>
</protein>
<evidence type="ECO:0000256" key="1">
    <source>
        <dbReference type="ARBA" id="ARBA00004496"/>
    </source>
</evidence>
<reference evidence="8 9" key="1">
    <citation type="submission" date="2017-05" db="EMBL/GenBank/DDBJ databases">
        <authorList>
            <person name="Varghese N."/>
            <person name="Submissions S."/>
        </authorList>
    </citation>
    <scope>NUCLEOTIDE SEQUENCE [LARGE SCALE GENOMIC DNA]</scope>
    <source>
        <strain evidence="8 9">DSM 18015</strain>
    </source>
</reference>
<dbReference type="PANTHER" id="PTHR46630:SF1">
    <property type="entry name" value="TETRATRICOPEPTIDE REPEAT PROTEIN 29"/>
    <property type="match status" value="1"/>
</dbReference>
<keyword evidence="6" id="KW-0175">Coiled coil</keyword>
<comment type="caution">
    <text evidence="8">The sequence shown here is derived from an EMBL/GenBank/DDBJ whole genome shotgun (WGS) entry which is preliminary data.</text>
</comment>
<dbReference type="SMART" id="SM00028">
    <property type="entry name" value="TPR"/>
    <property type="match status" value="4"/>
</dbReference>
<keyword evidence="7" id="KW-1133">Transmembrane helix</keyword>
<evidence type="ECO:0000256" key="4">
    <source>
        <dbReference type="ARBA" id="ARBA00022803"/>
    </source>
</evidence>
<accession>A0ABY1R113</accession>
<dbReference type="InterPro" id="IPR016032">
    <property type="entry name" value="Sig_transdc_resp-reg_C-effctor"/>
</dbReference>
<name>A0ABY1R113_9FLAO</name>
<comment type="similarity">
    <text evidence="5">Belongs to the Rap family.</text>
</comment>
<dbReference type="SUPFAM" id="SSF46894">
    <property type="entry name" value="C-terminal effector domain of the bipartite response regulators"/>
    <property type="match status" value="1"/>
</dbReference>
<dbReference type="InterPro" id="IPR051476">
    <property type="entry name" value="Bac_ResReg_Asp_Phosphatase"/>
</dbReference>
<feature type="coiled-coil region" evidence="6">
    <location>
        <begin position="395"/>
        <end position="429"/>
    </location>
</feature>
<evidence type="ECO:0000313" key="9">
    <source>
        <dbReference type="Proteomes" id="UP001158050"/>
    </source>
</evidence>
<keyword evidence="3" id="KW-0677">Repeat</keyword>
<dbReference type="Pfam" id="PF13424">
    <property type="entry name" value="TPR_12"/>
    <property type="match status" value="1"/>
</dbReference>
<dbReference type="InterPro" id="IPR019734">
    <property type="entry name" value="TPR_rpt"/>
</dbReference>
<keyword evidence="7" id="KW-0472">Membrane</keyword>
<dbReference type="EMBL" id="FXUO01000002">
    <property type="protein sequence ID" value="SMP89933.1"/>
    <property type="molecule type" value="Genomic_DNA"/>
</dbReference>
<evidence type="ECO:0000256" key="6">
    <source>
        <dbReference type="SAM" id="Coils"/>
    </source>
</evidence>
<keyword evidence="7" id="KW-0812">Transmembrane</keyword>
<keyword evidence="9" id="KW-1185">Reference proteome</keyword>